<keyword evidence="7" id="KW-1185">Reference proteome</keyword>
<keyword evidence="5" id="KW-0732">Signal</keyword>
<evidence type="ECO:0000256" key="5">
    <source>
        <dbReference type="SAM" id="SignalP"/>
    </source>
</evidence>
<dbReference type="GO" id="GO:0005576">
    <property type="term" value="C:extracellular region"/>
    <property type="evidence" value="ECO:0007669"/>
    <property type="project" value="TreeGrafter"/>
</dbReference>
<name>A0A2B4SZJ2_STYPI</name>
<keyword evidence="4" id="KW-0624">Polysaccharide degradation</keyword>
<evidence type="ECO:0000313" key="6">
    <source>
        <dbReference type="EMBL" id="PFX33992.1"/>
    </source>
</evidence>
<dbReference type="GO" id="GO:0009251">
    <property type="term" value="P:glucan catabolic process"/>
    <property type="evidence" value="ECO:0007669"/>
    <property type="project" value="TreeGrafter"/>
</dbReference>
<dbReference type="Gene3D" id="3.20.20.80">
    <property type="entry name" value="Glycosidases"/>
    <property type="match status" value="1"/>
</dbReference>
<comment type="caution">
    <text evidence="6">The sequence shown here is derived from an EMBL/GenBank/DDBJ whole genome shotgun (WGS) entry which is preliminary data.</text>
</comment>
<sequence>MFRSLVLLSSAFLPFMVFITGETVVNVNDPITPEQYQAGIVRAGFSTNWFKTKTPMKKYWERNIRDVHEKGFSNLRLRCRADLYSYDYSTVKFKRFLSDLTTVVDHCLKHDVIPIISWVHHQAEACAMEKDFKAYVNWWTAVARQLKDKDYRLSFNLFTELGKDTCKRNNKNDESLRQNTEKYNRWTMNVTHEIRRTGGNNPQRILILGSPGKTAEDLSKIDSKIYENDKYMMAEWHLYASGPNKVLGSQKYWSSDGSSEGQNNVKTAIKHATDYQKGENGLLTYLGAWMPQDNANGSITESEAINFARFFVSELHNVNIPWSLNVLDRYYDTKNRKWLTGNQTIKGQALNMSRILDNIREVMP</sequence>
<dbReference type="GO" id="GO:0009986">
    <property type="term" value="C:cell surface"/>
    <property type="evidence" value="ECO:0007669"/>
    <property type="project" value="TreeGrafter"/>
</dbReference>
<evidence type="ECO:0000256" key="2">
    <source>
        <dbReference type="ARBA" id="ARBA00023277"/>
    </source>
</evidence>
<evidence type="ECO:0000313" key="7">
    <source>
        <dbReference type="Proteomes" id="UP000225706"/>
    </source>
</evidence>
<evidence type="ECO:0000256" key="4">
    <source>
        <dbReference type="ARBA" id="ARBA00023326"/>
    </source>
</evidence>
<keyword evidence="1" id="KW-0378">Hydrolase</keyword>
<reference evidence="7" key="1">
    <citation type="journal article" date="2017" name="bioRxiv">
        <title>Comparative analysis of the genomes of Stylophora pistillata and Acropora digitifera provides evidence for extensive differences between species of corals.</title>
        <authorList>
            <person name="Voolstra C.R."/>
            <person name="Li Y."/>
            <person name="Liew Y.J."/>
            <person name="Baumgarten S."/>
            <person name="Zoccola D."/>
            <person name="Flot J.-F."/>
            <person name="Tambutte S."/>
            <person name="Allemand D."/>
            <person name="Aranda M."/>
        </authorList>
    </citation>
    <scope>NUCLEOTIDE SEQUENCE [LARGE SCALE GENOMIC DNA]</scope>
</reference>
<dbReference type="Proteomes" id="UP000225706">
    <property type="component" value="Unassembled WGS sequence"/>
</dbReference>
<dbReference type="SUPFAM" id="SSF51445">
    <property type="entry name" value="(Trans)glycosidases"/>
    <property type="match status" value="1"/>
</dbReference>
<dbReference type="InterPro" id="IPR017853">
    <property type="entry name" value="GH"/>
</dbReference>
<feature type="signal peptide" evidence="5">
    <location>
        <begin position="1"/>
        <end position="21"/>
    </location>
</feature>
<gene>
    <name evidence="6" type="primary">engD</name>
    <name evidence="6" type="ORF">AWC38_SpisGene1209</name>
</gene>
<dbReference type="InterPro" id="IPR050386">
    <property type="entry name" value="Glycosyl_hydrolase_5"/>
</dbReference>
<dbReference type="EMBL" id="LSMT01000007">
    <property type="protein sequence ID" value="PFX33992.1"/>
    <property type="molecule type" value="Genomic_DNA"/>
</dbReference>
<keyword evidence="3" id="KW-0326">Glycosidase</keyword>
<dbReference type="OrthoDB" id="6065048at2759"/>
<feature type="chain" id="PRO_5013038568" evidence="5">
    <location>
        <begin position="22"/>
        <end position="364"/>
    </location>
</feature>
<dbReference type="PANTHER" id="PTHR31297:SF41">
    <property type="entry name" value="ENDOGLUCANASE, PUTATIVE (AFU_ORTHOLOGUE AFUA_5G01830)-RELATED"/>
    <property type="match status" value="1"/>
</dbReference>
<dbReference type="PANTHER" id="PTHR31297">
    <property type="entry name" value="GLUCAN ENDO-1,6-BETA-GLUCOSIDASE B"/>
    <property type="match status" value="1"/>
</dbReference>
<organism evidence="6 7">
    <name type="scientific">Stylophora pistillata</name>
    <name type="common">Smooth cauliflower coral</name>
    <dbReference type="NCBI Taxonomy" id="50429"/>
    <lineage>
        <taxon>Eukaryota</taxon>
        <taxon>Metazoa</taxon>
        <taxon>Cnidaria</taxon>
        <taxon>Anthozoa</taxon>
        <taxon>Hexacorallia</taxon>
        <taxon>Scleractinia</taxon>
        <taxon>Astrocoeniina</taxon>
        <taxon>Pocilloporidae</taxon>
        <taxon>Stylophora</taxon>
    </lineage>
</organism>
<proteinExistence type="predicted"/>
<dbReference type="GO" id="GO:0008422">
    <property type="term" value="F:beta-glucosidase activity"/>
    <property type="evidence" value="ECO:0007669"/>
    <property type="project" value="TreeGrafter"/>
</dbReference>
<evidence type="ECO:0000256" key="3">
    <source>
        <dbReference type="ARBA" id="ARBA00023295"/>
    </source>
</evidence>
<accession>A0A2B4SZJ2</accession>
<dbReference type="AlphaFoldDB" id="A0A2B4SZJ2"/>
<protein>
    <submittedName>
        <fullName evidence="6">Endoglucanase D</fullName>
    </submittedName>
</protein>
<keyword evidence="2" id="KW-0119">Carbohydrate metabolism</keyword>
<evidence type="ECO:0000256" key="1">
    <source>
        <dbReference type="ARBA" id="ARBA00022801"/>
    </source>
</evidence>